<dbReference type="EMBL" id="NEVH01019984">
    <property type="protein sequence ID" value="PNF22015.1"/>
    <property type="molecule type" value="Genomic_DNA"/>
</dbReference>
<name>A0A2J7Q0A8_9NEOP</name>
<comment type="caution">
    <text evidence="1">The sequence shown here is derived from an EMBL/GenBank/DDBJ whole genome shotgun (WGS) entry which is preliminary data.</text>
</comment>
<proteinExistence type="predicted"/>
<evidence type="ECO:0000313" key="2">
    <source>
        <dbReference type="Proteomes" id="UP000235965"/>
    </source>
</evidence>
<organism evidence="1 2">
    <name type="scientific">Cryptotermes secundus</name>
    <dbReference type="NCBI Taxonomy" id="105785"/>
    <lineage>
        <taxon>Eukaryota</taxon>
        <taxon>Metazoa</taxon>
        <taxon>Ecdysozoa</taxon>
        <taxon>Arthropoda</taxon>
        <taxon>Hexapoda</taxon>
        <taxon>Insecta</taxon>
        <taxon>Pterygota</taxon>
        <taxon>Neoptera</taxon>
        <taxon>Polyneoptera</taxon>
        <taxon>Dictyoptera</taxon>
        <taxon>Blattodea</taxon>
        <taxon>Blattoidea</taxon>
        <taxon>Termitoidae</taxon>
        <taxon>Kalotermitidae</taxon>
        <taxon>Cryptotermitinae</taxon>
        <taxon>Cryptotermes</taxon>
    </lineage>
</organism>
<keyword evidence="2" id="KW-1185">Reference proteome</keyword>
<dbReference type="InParanoid" id="A0A2J7Q0A8"/>
<gene>
    <name evidence="1" type="ORF">B7P43_G17540</name>
</gene>
<evidence type="ECO:0000313" key="1">
    <source>
        <dbReference type="EMBL" id="PNF22015.1"/>
    </source>
</evidence>
<dbReference type="PANTHER" id="PTHR46114">
    <property type="entry name" value="APPLE DOMAIN-CONTAINING PROTEIN"/>
    <property type="match status" value="1"/>
</dbReference>
<dbReference type="AlphaFoldDB" id="A0A2J7Q0A8"/>
<protein>
    <submittedName>
        <fullName evidence="1">Uncharacterized protein</fullName>
    </submittedName>
</protein>
<dbReference type="PANTHER" id="PTHR46114:SF1">
    <property type="entry name" value="ZAD DOMAIN-CONTAINING PROTEIN"/>
    <property type="match status" value="1"/>
</dbReference>
<dbReference type="Proteomes" id="UP000235965">
    <property type="component" value="Unassembled WGS sequence"/>
</dbReference>
<sequence length="234" mass="27314">MSVGDFRVIALQLSMQLDYTDFCCFLSEWEGRARSNHSAVTEWPHENNTANDPLADIQKIYSYLHIKLGLMKNSMEAMSRNGEDFRHLARKFHRVSDAKIKEGTFVGPQIKWVVNDKNSDKVLEGAKKRGWKAFILVVDNFMRRQSAKLAAQMLEAHRETECKYHLINTHHSRLDFFPTNVGAVSDVRGERFHEEMSAADRSYQRKRNRTVLAVYKKPRTHTSDNEVRFYILYL</sequence>
<reference evidence="1 2" key="1">
    <citation type="submission" date="2017-12" db="EMBL/GenBank/DDBJ databases">
        <title>Hemimetabolous genomes reveal molecular basis of termite eusociality.</title>
        <authorList>
            <person name="Harrison M.C."/>
            <person name="Jongepier E."/>
            <person name="Robertson H.M."/>
            <person name="Arning N."/>
            <person name="Bitard-Feildel T."/>
            <person name="Chao H."/>
            <person name="Childers C.P."/>
            <person name="Dinh H."/>
            <person name="Doddapaneni H."/>
            <person name="Dugan S."/>
            <person name="Gowin J."/>
            <person name="Greiner C."/>
            <person name="Han Y."/>
            <person name="Hu H."/>
            <person name="Hughes D.S.T."/>
            <person name="Huylmans A.-K."/>
            <person name="Kemena C."/>
            <person name="Kremer L.P.M."/>
            <person name="Lee S.L."/>
            <person name="Lopez-Ezquerra A."/>
            <person name="Mallet L."/>
            <person name="Monroy-Kuhn J.M."/>
            <person name="Moser A."/>
            <person name="Murali S.C."/>
            <person name="Muzny D.M."/>
            <person name="Otani S."/>
            <person name="Piulachs M.-D."/>
            <person name="Poelchau M."/>
            <person name="Qu J."/>
            <person name="Schaub F."/>
            <person name="Wada-Katsumata A."/>
            <person name="Worley K.C."/>
            <person name="Xie Q."/>
            <person name="Ylla G."/>
            <person name="Poulsen M."/>
            <person name="Gibbs R.A."/>
            <person name="Schal C."/>
            <person name="Richards S."/>
            <person name="Belles X."/>
            <person name="Korb J."/>
            <person name="Bornberg-Bauer E."/>
        </authorList>
    </citation>
    <scope>NUCLEOTIDE SEQUENCE [LARGE SCALE GENOMIC DNA]</scope>
    <source>
        <tissue evidence="1">Whole body</tissue>
    </source>
</reference>
<accession>A0A2J7Q0A8</accession>